<sequence length="97" mass="10720">MTTTPNQDLELTSAAIEERILGFLAERTKTSWEPEADLFESGTVSSLFAMELVVFLEGAFDIEIAGPDLKLVNFRTARVMVGLVERLRAEEAEDGRG</sequence>
<evidence type="ECO:0000313" key="2">
    <source>
        <dbReference type="EMBL" id="MBB1153820.1"/>
    </source>
</evidence>
<organism evidence="2 3">
    <name type="scientific">Amycolatopsis dendrobii</name>
    <dbReference type="NCBI Taxonomy" id="2760662"/>
    <lineage>
        <taxon>Bacteria</taxon>
        <taxon>Bacillati</taxon>
        <taxon>Actinomycetota</taxon>
        <taxon>Actinomycetes</taxon>
        <taxon>Pseudonocardiales</taxon>
        <taxon>Pseudonocardiaceae</taxon>
        <taxon>Amycolatopsis</taxon>
    </lineage>
</organism>
<reference evidence="2 3" key="1">
    <citation type="submission" date="2020-08" db="EMBL/GenBank/DDBJ databases">
        <title>Amycolatopsis sp. nov. DR6-1 isolated from Dendrobium heterocarpum.</title>
        <authorList>
            <person name="Tedsree N."/>
            <person name="Kuncharoen N."/>
            <person name="Likhitwitayawuid K."/>
            <person name="Tanasupawat S."/>
        </authorList>
    </citation>
    <scope>NUCLEOTIDE SEQUENCE [LARGE SCALE GENOMIC DNA]</scope>
    <source>
        <strain evidence="2 3">DR6-1</strain>
    </source>
</reference>
<dbReference type="EMBL" id="JACGZW010000004">
    <property type="protein sequence ID" value="MBB1153820.1"/>
    <property type="molecule type" value="Genomic_DNA"/>
</dbReference>
<dbReference type="InterPro" id="IPR009081">
    <property type="entry name" value="PP-bd_ACP"/>
</dbReference>
<dbReference type="AlphaFoldDB" id="A0A7W3VVC1"/>
<evidence type="ECO:0000313" key="3">
    <source>
        <dbReference type="Proteomes" id="UP000526734"/>
    </source>
</evidence>
<accession>A0A7W3VVC1</accession>
<comment type="caution">
    <text evidence="2">The sequence shown here is derived from an EMBL/GenBank/DDBJ whole genome shotgun (WGS) entry which is preliminary data.</text>
</comment>
<dbReference type="InterPro" id="IPR036736">
    <property type="entry name" value="ACP-like_sf"/>
</dbReference>
<dbReference type="PROSITE" id="PS50075">
    <property type="entry name" value="CARRIER"/>
    <property type="match status" value="1"/>
</dbReference>
<dbReference type="RefSeq" id="WP_182890939.1">
    <property type="nucleotide sequence ID" value="NZ_JACGZW010000004.1"/>
</dbReference>
<dbReference type="Gene3D" id="1.10.1200.10">
    <property type="entry name" value="ACP-like"/>
    <property type="match status" value="1"/>
</dbReference>
<dbReference type="Proteomes" id="UP000526734">
    <property type="component" value="Unassembled WGS sequence"/>
</dbReference>
<evidence type="ECO:0000259" key="1">
    <source>
        <dbReference type="PROSITE" id="PS50075"/>
    </source>
</evidence>
<name>A0A7W3VVC1_9PSEU</name>
<protein>
    <submittedName>
        <fullName evidence="2">Acyl carrier protein</fullName>
    </submittedName>
</protein>
<keyword evidence="3" id="KW-1185">Reference proteome</keyword>
<proteinExistence type="predicted"/>
<gene>
    <name evidence="2" type="ORF">H4281_11815</name>
</gene>
<feature type="domain" description="Carrier" evidence="1">
    <location>
        <begin position="7"/>
        <end position="88"/>
    </location>
</feature>
<dbReference type="SUPFAM" id="SSF47336">
    <property type="entry name" value="ACP-like"/>
    <property type="match status" value="1"/>
</dbReference>